<sequence length="172" mass="19022">MVVEALMLTCVWGLFVWGTTVWQMTLAYLLYGVASASETAYYSYLYAVVDKEHYKKITSYTRTSIMLGQFFAYSGGQIIYSAGWVSYKFLNDFSFGAEIFALGVALICPSVKRRLPAIETDTEPASNSNESVKTNSSDSVVVVADEAKFPEKQSEPAEEIIVNELEAIAPAM</sequence>
<proteinExistence type="predicted"/>
<reference evidence="2" key="1">
    <citation type="submission" date="2022-11" db="UniProtKB">
        <authorList>
            <consortium name="WormBaseParasite"/>
        </authorList>
    </citation>
    <scope>IDENTIFICATION</scope>
</reference>
<protein>
    <submittedName>
        <fullName evidence="2">Thiamine transporter 2</fullName>
    </submittedName>
</protein>
<organism evidence="1 2">
    <name type="scientific">Panagrolaimus sp. ES5</name>
    <dbReference type="NCBI Taxonomy" id="591445"/>
    <lineage>
        <taxon>Eukaryota</taxon>
        <taxon>Metazoa</taxon>
        <taxon>Ecdysozoa</taxon>
        <taxon>Nematoda</taxon>
        <taxon>Chromadorea</taxon>
        <taxon>Rhabditida</taxon>
        <taxon>Tylenchina</taxon>
        <taxon>Panagrolaimomorpha</taxon>
        <taxon>Panagrolaimoidea</taxon>
        <taxon>Panagrolaimidae</taxon>
        <taxon>Panagrolaimus</taxon>
    </lineage>
</organism>
<dbReference type="WBParaSite" id="ES5_v2.g15529.t1">
    <property type="protein sequence ID" value="ES5_v2.g15529.t1"/>
    <property type="gene ID" value="ES5_v2.g15529"/>
</dbReference>
<evidence type="ECO:0000313" key="2">
    <source>
        <dbReference type="WBParaSite" id="ES5_v2.g15529.t1"/>
    </source>
</evidence>
<accession>A0AC34FF46</accession>
<evidence type="ECO:0000313" key="1">
    <source>
        <dbReference type="Proteomes" id="UP000887579"/>
    </source>
</evidence>
<name>A0AC34FF46_9BILA</name>
<dbReference type="Proteomes" id="UP000887579">
    <property type="component" value="Unplaced"/>
</dbReference>